<dbReference type="RefSeq" id="WP_012634300.1">
    <property type="nucleotide sequence ID" value="NC_011894.1"/>
</dbReference>
<dbReference type="Pfam" id="PF01724">
    <property type="entry name" value="DUF29"/>
    <property type="match status" value="1"/>
</dbReference>
<gene>
    <name evidence="1" type="ordered locus">Mnod_0010</name>
</gene>
<dbReference type="STRING" id="460265.Mnod_0010"/>
<name>B8ISZ9_METNO</name>
<dbReference type="Gene3D" id="1.20.1220.20">
    <property type="entry name" value="Uncharcterised protein PF01724"/>
    <property type="match status" value="1"/>
</dbReference>
<dbReference type="Proteomes" id="UP000008207">
    <property type="component" value="Chromosome"/>
</dbReference>
<dbReference type="HOGENOM" id="CLU_116670_1_0_5"/>
<evidence type="ECO:0000313" key="1">
    <source>
        <dbReference type="EMBL" id="ACL55061.1"/>
    </source>
</evidence>
<accession>B8ISZ9</accession>
<evidence type="ECO:0000313" key="2">
    <source>
        <dbReference type="Proteomes" id="UP000008207"/>
    </source>
</evidence>
<dbReference type="OrthoDB" id="425753at2"/>
<protein>
    <recommendedName>
        <fullName evidence="3">DUF29 domain-containing protein</fullName>
    </recommendedName>
</protein>
<evidence type="ECO:0008006" key="3">
    <source>
        <dbReference type="Google" id="ProtNLM"/>
    </source>
</evidence>
<dbReference type="AlphaFoldDB" id="B8ISZ9"/>
<dbReference type="eggNOG" id="ENOG5032WIF">
    <property type="taxonomic scope" value="Bacteria"/>
</dbReference>
<keyword evidence="2" id="KW-1185">Reference proteome</keyword>
<reference evidence="1 2" key="1">
    <citation type="submission" date="2009-01" db="EMBL/GenBank/DDBJ databases">
        <title>Complete sequence of chromosome of Methylobacterium nodulans ORS 2060.</title>
        <authorList>
            <consortium name="US DOE Joint Genome Institute"/>
            <person name="Lucas S."/>
            <person name="Copeland A."/>
            <person name="Lapidus A."/>
            <person name="Glavina del Rio T."/>
            <person name="Dalin E."/>
            <person name="Tice H."/>
            <person name="Bruce D."/>
            <person name="Goodwin L."/>
            <person name="Pitluck S."/>
            <person name="Sims D."/>
            <person name="Brettin T."/>
            <person name="Detter J.C."/>
            <person name="Han C."/>
            <person name="Larimer F."/>
            <person name="Land M."/>
            <person name="Hauser L."/>
            <person name="Kyrpides N."/>
            <person name="Ivanova N."/>
            <person name="Marx C.J."/>
            <person name="Richardson P."/>
        </authorList>
    </citation>
    <scope>NUCLEOTIDE SEQUENCE [LARGE SCALE GENOMIC DNA]</scope>
    <source>
        <strain evidence="2">LMG 21967 / CNCM I-2342 / ORS 2060</strain>
    </source>
</reference>
<dbReference type="PANTHER" id="PTHR34235">
    <property type="entry name" value="SLR1203 PROTEIN-RELATED"/>
    <property type="match status" value="1"/>
</dbReference>
<proteinExistence type="predicted"/>
<dbReference type="InterPro" id="IPR002636">
    <property type="entry name" value="DUF29"/>
</dbReference>
<sequence>MDQPPLYEEDIVTWAEQQASALRSLAARPDLSNALDWDAVAEEIEEVGASRIRATASALLLVLVHVLKYVSAPTAQSTRSWRAEVITFQTAARGLYTRSTRQRIDWDDLWRSAKRNADASLHIHGDSLIEGLPEQMPFTPEELVAPDFDMDAALSRLGPLLAPTGGRRRPT</sequence>
<organism evidence="1 2">
    <name type="scientific">Methylobacterium nodulans (strain LMG 21967 / CNCM I-2342 / ORS 2060)</name>
    <dbReference type="NCBI Taxonomy" id="460265"/>
    <lineage>
        <taxon>Bacteria</taxon>
        <taxon>Pseudomonadati</taxon>
        <taxon>Pseudomonadota</taxon>
        <taxon>Alphaproteobacteria</taxon>
        <taxon>Hyphomicrobiales</taxon>
        <taxon>Methylobacteriaceae</taxon>
        <taxon>Methylobacterium</taxon>
    </lineage>
</organism>
<dbReference type="EMBL" id="CP001349">
    <property type="protein sequence ID" value="ACL55061.1"/>
    <property type="molecule type" value="Genomic_DNA"/>
</dbReference>
<dbReference type="KEGG" id="mno:Mnod_0010"/>